<protein>
    <recommendedName>
        <fullName evidence="3">Metallo-beta-lactamase domain-containing protein</fullName>
    </recommendedName>
</protein>
<dbReference type="InterPro" id="IPR004839">
    <property type="entry name" value="Aminotransferase_I/II_large"/>
</dbReference>
<dbReference type="SUPFAM" id="SSF56281">
    <property type="entry name" value="Metallo-hydrolase/oxidoreductase"/>
    <property type="match status" value="1"/>
</dbReference>
<accession>A0A9P7GZ04</accession>
<dbReference type="Proteomes" id="UP000782241">
    <property type="component" value="Unassembled WGS sequence"/>
</dbReference>
<dbReference type="Pfam" id="PF00753">
    <property type="entry name" value="Lactamase_B"/>
    <property type="match status" value="1"/>
</dbReference>
<sequence>MKELFPRPSSYQEGKSPPFPSLHFPLTNTSTMRLSTFLLTLRSIGHISARAVPNCNLRVETFINHGSSFDMVSSLIIGSQAAVLIDLPLAIQQAEALADWVNQTTDKPLVAAFTTHFHPDHYLSGAALLSRFPAAKYYANSKVVKLIEGEADKKIEAMSAVLGKDAVVSKAHIPSPYDFSFFTLPGDETTPIHFLSPLVGDTIDETLFWIPSIETLIAGDTVYGHDMHLWLADLLTKSLTDSWLSTLDLIDHLRPKVVIPGHSLSNAKFSHSIDVDHTRAYVRFWQNEIELKGTNYYTPQSIFNKFNSAFPGLLDLNSSTSAFLLNSTAEQFGRGGTRSYASALSLNELQKLAPSTNATLLDPDLPLSYGTTLGSVRLRERIAELHSSPDAELTAANVVITPGSSMANHLVLATLCGPGDHIICQYPTYGPLYLLPKHSGVDVSLWGLKEAEEWSLDLEELASGLTVASNPNNPTGTVIPRDTLEQVLSLAQKNNIVVFSDEVFSPLFHTKDQPPPLVSLGYPRTLSTGSLSKAYALPGIRIGWVVSQDKEIIRQVSTLRDYTTISVSLLDDSVGAFALSKEVLPRLMERNLQLFAESITLLDGFVRRNAQRCRWTKPKGSGVAFVQILNKDGSASDDLVFSKKLVEEAGIIVLPGSYSFAEEGANNLRGYLRIEIGSPERLIEGLVAIEELVH</sequence>
<evidence type="ECO:0000313" key="4">
    <source>
        <dbReference type="EMBL" id="KAG5655552.1"/>
    </source>
</evidence>
<evidence type="ECO:0000313" key="5">
    <source>
        <dbReference type="Proteomes" id="UP000782241"/>
    </source>
</evidence>
<dbReference type="PANTHER" id="PTHR43510:SF1">
    <property type="entry name" value="AMINOTRANSFERASE FUNCTION, HYPOTHETICAL (EUROFUNG)"/>
    <property type="match status" value="1"/>
</dbReference>
<feature type="non-terminal residue" evidence="4">
    <location>
        <position position="1"/>
    </location>
</feature>
<evidence type="ECO:0000256" key="2">
    <source>
        <dbReference type="ARBA" id="ARBA00022898"/>
    </source>
</evidence>
<dbReference type="CDD" id="cd00609">
    <property type="entry name" value="AAT_like"/>
    <property type="match status" value="1"/>
</dbReference>
<dbReference type="GO" id="GO:0030170">
    <property type="term" value="F:pyridoxal phosphate binding"/>
    <property type="evidence" value="ECO:0007669"/>
    <property type="project" value="InterPro"/>
</dbReference>
<dbReference type="SUPFAM" id="SSF53383">
    <property type="entry name" value="PLP-dependent transferases"/>
    <property type="match status" value="1"/>
</dbReference>
<dbReference type="GO" id="GO:0003824">
    <property type="term" value="F:catalytic activity"/>
    <property type="evidence" value="ECO:0007669"/>
    <property type="project" value="InterPro"/>
</dbReference>
<organism evidence="4 5">
    <name type="scientific">Fusarium avenaceum</name>
    <dbReference type="NCBI Taxonomy" id="40199"/>
    <lineage>
        <taxon>Eukaryota</taxon>
        <taxon>Fungi</taxon>
        <taxon>Dikarya</taxon>
        <taxon>Ascomycota</taxon>
        <taxon>Pezizomycotina</taxon>
        <taxon>Sordariomycetes</taxon>
        <taxon>Hypocreomycetidae</taxon>
        <taxon>Hypocreales</taxon>
        <taxon>Nectriaceae</taxon>
        <taxon>Fusarium</taxon>
        <taxon>Fusarium tricinctum species complex</taxon>
    </lineage>
</organism>
<name>A0A9P7GZ04_9HYPO</name>
<dbReference type="SMART" id="SM00849">
    <property type="entry name" value="Lactamase_B"/>
    <property type="match status" value="1"/>
</dbReference>
<feature type="domain" description="Metallo-beta-lactamase" evidence="3">
    <location>
        <begin position="70"/>
        <end position="262"/>
    </location>
</feature>
<comment type="similarity">
    <text evidence="1">Belongs to the class-I pyridoxal-phosphate-dependent aminotransferase family.</text>
</comment>
<dbReference type="InterPro" id="IPR036866">
    <property type="entry name" value="RibonucZ/Hydroxyglut_hydro"/>
</dbReference>
<dbReference type="Pfam" id="PF00155">
    <property type="entry name" value="Aminotran_1_2"/>
    <property type="match status" value="1"/>
</dbReference>
<dbReference type="InterPro" id="IPR001279">
    <property type="entry name" value="Metallo-B-lactamas"/>
</dbReference>
<dbReference type="Gene3D" id="3.60.15.10">
    <property type="entry name" value="Ribonuclease Z/Hydroxyacylglutathione hydrolase-like"/>
    <property type="match status" value="1"/>
</dbReference>
<dbReference type="EMBL" id="JAGPUO010000028">
    <property type="protein sequence ID" value="KAG5655552.1"/>
    <property type="molecule type" value="Genomic_DNA"/>
</dbReference>
<dbReference type="InterPro" id="IPR004838">
    <property type="entry name" value="NHTrfase_class1_PyrdxlP-BS"/>
</dbReference>
<dbReference type="AlphaFoldDB" id="A0A9P7GZ04"/>
<keyword evidence="2" id="KW-0663">Pyridoxal phosphate</keyword>
<dbReference type="InterPro" id="IPR015422">
    <property type="entry name" value="PyrdxlP-dep_Trfase_small"/>
</dbReference>
<keyword evidence="5" id="KW-1185">Reference proteome</keyword>
<dbReference type="Gene3D" id="3.90.1150.10">
    <property type="entry name" value="Aspartate Aminotransferase, domain 1"/>
    <property type="match status" value="1"/>
</dbReference>
<evidence type="ECO:0000259" key="3">
    <source>
        <dbReference type="SMART" id="SM00849"/>
    </source>
</evidence>
<dbReference type="InterPro" id="IPR015421">
    <property type="entry name" value="PyrdxlP-dep_Trfase_major"/>
</dbReference>
<dbReference type="InterPro" id="IPR015424">
    <property type="entry name" value="PyrdxlP-dep_Trfase"/>
</dbReference>
<evidence type="ECO:0000256" key="1">
    <source>
        <dbReference type="ARBA" id="ARBA00007441"/>
    </source>
</evidence>
<dbReference type="PANTHER" id="PTHR43510">
    <property type="entry name" value="AMINOTRANSFERASE FUNCTION, HYPOTHETICAL (EUROFUNG)"/>
    <property type="match status" value="1"/>
</dbReference>
<dbReference type="CDD" id="cd07739">
    <property type="entry name" value="metallo-hydrolase-like_MBL-fold"/>
    <property type="match status" value="1"/>
</dbReference>
<dbReference type="Gene3D" id="3.40.640.10">
    <property type="entry name" value="Type I PLP-dependent aspartate aminotransferase-like (Major domain)"/>
    <property type="match status" value="1"/>
</dbReference>
<reference evidence="4" key="1">
    <citation type="submission" date="2021-04" db="EMBL/GenBank/DDBJ databases">
        <title>Draft genome of Fusarium avenaceum strain F156N33, isolated from an atmospheric sample in Virginia.</title>
        <authorList>
            <person name="Yang S."/>
            <person name="Vinatzer B.A."/>
            <person name="Coleman J."/>
        </authorList>
    </citation>
    <scope>NUCLEOTIDE SEQUENCE</scope>
    <source>
        <strain evidence="4">F156N33</strain>
    </source>
</reference>
<proteinExistence type="inferred from homology"/>
<comment type="caution">
    <text evidence="4">The sequence shown here is derived from an EMBL/GenBank/DDBJ whole genome shotgun (WGS) entry which is preliminary data.</text>
</comment>
<gene>
    <name evidence="4" type="ORF">KAF25_003889</name>
</gene>
<dbReference type="PROSITE" id="PS00105">
    <property type="entry name" value="AA_TRANSFER_CLASS_1"/>
    <property type="match status" value="1"/>
</dbReference>